<gene>
    <name evidence="1" type="ORF">OTU49_007305</name>
</gene>
<protein>
    <recommendedName>
        <fullName evidence="3">Secreted protein</fullName>
    </recommendedName>
</protein>
<evidence type="ECO:0000313" key="1">
    <source>
        <dbReference type="EMBL" id="KAK8731859.1"/>
    </source>
</evidence>
<reference evidence="1 2" key="1">
    <citation type="journal article" date="2024" name="BMC Genomics">
        <title>Genome assembly of redclaw crayfish (Cherax quadricarinatus) provides insights into its immune adaptation and hypoxia tolerance.</title>
        <authorList>
            <person name="Liu Z."/>
            <person name="Zheng J."/>
            <person name="Li H."/>
            <person name="Fang K."/>
            <person name="Wang S."/>
            <person name="He J."/>
            <person name="Zhou D."/>
            <person name="Weng S."/>
            <person name="Chi M."/>
            <person name="Gu Z."/>
            <person name="He J."/>
            <person name="Li F."/>
            <person name="Wang M."/>
        </authorList>
    </citation>
    <scope>NUCLEOTIDE SEQUENCE [LARGE SCALE GENOMIC DNA]</scope>
    <source>
        <strain evidence="1">ZL_2023a</strain>
    </source>
</reference>
<sequence>MCVCACVCACVRVSVPNCKINVIRPTVVELQMSLRKVFSRDTIPITVLPKFSLLLKMYPEFLWLMFPVCVVDPVLVILLRSGSSFDGQGLTLSRPQYKLLVTLEAISTPLARCHTDTIAAV</sequence>
<proteinExistence type="predicted"/>
<keyword evidence="2" id="KW-1185">Reference proteome</keyword>
<accession>A0AAW0WV30</accession>
<evidence type="ECO:0000313" key="2">
    <source>
        <dbReference type="Proteomes" id="UP001445076"/>
    </source>
</evidence>
<evidence type="ECO:0008006" key="3">
    <source>
        <dbReference type="Google" id="ProtNLM"/>
    </source>
</evidence>
<name>A0AAW0WV30_CHEQU</name>
<dbReference type="Proteomes" id="UP001445076">
    <property type="component" value="Unassembled WGS sequence"/>
</dbReference>
<dbReference type="EMBL" id="JARKIK010000059">
    <property type="protein sequence ID" value="KAK8731859.1"/>
    <property type="molecule type" value="Genomic_DNA"/>
</dbReference>
<dbReference type="AlphaFoldDB" id="A0AAW0WV30"/>
<organism evidence="1 2">
    <name type="scientific">Cherax quadricarinatus</name>
    <name type="common">Australian red claw crayfish</name>
    <dbReference type="NCBI Taxonomy" id="27406"/>
    <lineage>
        <taxon>Eukaryota</taxon>
        <taxon>Metazoa</taxon>
        <taxon>Ecdysozoa</taxon>
        <taxon>Arthropoda</taxon>
        <taxon>Crustacea</taxon>
        <taxon>Multicrustacea</taxon>
        <taxon>Malacostraca</taxon>
        <taxon>Eumalacostraca</taxon>
        <taxon>Eucarida</taxon>
        <taxon>Decapoda</taxon>
        <taxon>Pleocyemata</taxon>
        <taxon>Astacidea</taxon>
        <taxon>Parastacoidea</taxon>
        <taxon>Parastacidae</taxon>
        <taxon>Cherax</taxon>
    </lineage>
</organism>
<comment type="caution">
    <text evidence="1">The sequence shown here is derived from an EMBL/GenBank/DDBJ whole genome shotgun (WGS) entry which is preliminary data.</text>
</comment>